<feature type="compositionally biased region" description="Basic residues" evidence="1">
    <location>
        <begin position="635"/>
        <end position="648"/>
    </location>
</feature>
<organism evidence="2 3">
    <name type="scientific">Euplotes crassus</name>
    <dbReference type="NCBI Taxonomy" id="5936"/>
    <lineage>
        <taxon>Eukaryota</taxon>
        <taxon>Sar</taxon>
        <taxon>Alveolata</taxon>
        <taxon>Ciliophora</taxon>
        <taxon>Intramacronucleata</taxon>
        <taxon>Spirotrichea</taxon>
        <taxon>Hypotrichia</taxon>
        <taxon>Euplotida</taxon>
        <taxon>Euplotidae</taxon>
        <taxon>Moneuplotes</taxon>
    </lineage>
</organism>
<name>A0AAD1Y8Z5_EUPCR</name>
<sequence>MENQDLKSDLTPERLLSESDEDQPCIPSNNMSRIANTPATVASKRKETDPLSTLAINLENSSILKDGFDLEELRRKQEDLLLIQQMVQKNIEGIQKQIEKCSQSRDSMSRVGGTIAPKFYKKYAESDNERSPHDKLKTFERKRELSKSFTRSQEGASNRASFIKLQNKKLAPKSKINIESTDEEAPTRAKSSMLVRRNRGDRKKSVQSNGIKKVSKYSNRSAFKKKPSSVFSIHSGTESMKLLTDVTTSETCNQNGLHKAQVSKLDISAYSNNHGSTFSSNTALSTLIQLKNCCKKFTAKHIYDLAKVNPTLPTIRVMFAVIKIMQSMGEKVKKPTDWNGILKILIKKDKKLLQCIHNIPEKLELISAERGDLMKYKTQCFGKARISLTTISSSFQRECRIFANLLALVVLMLQKMKKEQLDITQTTVKADISMIKNEETSNFNETEGPFPKESCDESTGYYNDAKYIPFSKELTPDQPKVKKSPVKKNPKSPGKAYVKRGYLSSDNQSTGSHNNMVNDYVSPIKSSQIKPKFKKNSSTMKKSVHLYNKKEQRGEKSYLNKFSSPVKLSSSSAQSIRGGINSDSENKRSKRNSKSPRIVKSKTSGTLRGSLDKGILSAPEGLKRERKPSVPSANKTKRKKKPKPKPKNHNPYETTDESEDPLDELVKLEPRLKAYDKEKDGGLLYAFLELKQCPKPLNKLPIPIEKAESYNPSAENAEIYKNSIVSTSLTGFARQSSENMANSMNRRSVLSDEDYKKILELKNQRMKTLLEQSGG</sequence>
<evidence type="ECO:0000313" key="3">
    <source>
        <dbReference type="Proteomes" id="UP001295684"/>
    </source>
</evidence>
<feature type="region of interest" description="Disordered" evidence="1">
    <location>
        <begin position="473"/>
        <end position="661"/>
    </location>
</feature>
<evidence type="ECO:0000313" key="2">
    <source>
        <dbReference type="EMBL" id="CAI2386714.1"/>
    </source>
</evidence>
<dbReference type="EMBL" id="CAMPGE010029245">
    <property type="protein sequence ID" value="CAI2386714.1"/>
    <property type="molecule type" value="Genomic_DNA"/>
</dbReference>
<feature type="region of interest" description="Disordered" evidence="1">
    <location>
        <begin position="178"/>
        <end position="211"/>
    </location>
</feature>
<keyword evidence="3" id="KW-1185">Reference proteome</keyword>
<feature type="compositionally biased region" description="Basic residues" evidence="1">
    <location>
        <begin position="481"/>
        <end position="490"/>
    </location>
</feature>
<feature type="compositionally biased region" description="Basic and acidic residues" evidence="1">
    <location>
        <begin position="1"/>
        <end position="17"/>
    </location>
</feature>
<reference evidence="2" key="1">
    <citation type="submission" date="2023-07" db="EMBL/GenBank/DDBJ databases">
        <authorList>
            <consortium name="AG Swart"/>
            <person name="Singh M."/>
            <person name="Singh A."/>
            <person name="Seah K."/>
            <person name="Emmerich C."/>
        </authorList>
    </citation>
    <scope>NUCLEOTIDE SEQUENCE</scope>
    <source>
        <strain evidence="2">DP1</strain>
    </source>
</reference>
<feature type="compositionally biased region" description="Polar residues" evidence="1">
    <location>
        <begin position="26"/>
        <end position="40"/>
    </location>
</feature>
<proteinExistence type="predicted"/>
<dbReference type="AlphaFoldDB" id="A0AAD1Y8Z5"/>
<feature type="compositionally biased region" description="Basic and acidic residues" evidence="1">
    <location>
        <begin position="548"/>
        <end position="558"/>
    </location>
</feature>
<feature type="compositionally biased region" description="Polar residues" evidence="1">
    <location>
        <begin position="504"/>
        <end position="517"/>
    </location>
</feature>
<dbReference type="Proteomes" id="UP001295684">
    <property type="component" value="Unassembled WGS sequence"/>
</dbReference>
<comment type="caution">
    <text evidence="2">The sequence shown here is derived from an EMBL/GenBank/DDBJ whole genome shotgun (WGS) entry which is preliminary data.</text>
</comment>
<evidence type="ECO:0000256" key="1">
    <source>
        <dbReference type="SAM" id="MobiDB-lite"/>
    </source>
</evidence>
<feature type="compositionally biased region" description="Low complexity" evidence="1">
    <location>
        <begin position="563"/>
        <end position="575"/>
    </location>
</feature>
<gene>
    <name evidence="2" type="ORF">ECRASSUSDP1_LOCUS28338</name>
</gene>
<protein>
    <submittedName>
        <fullName evidence="2">Uncharacterized protein</fullName>
    </submittedName>
</protein>
<accession>A0AAD1Y8Z5</accession>
<feature type="compositionally biased region" description="Basic residues" evidence="1">
    <location>
        <begin position="588"/>
        <end position="600"/>
    </location>
</feature>
<feature type="region of interest" description="Disordered" evidence="1">
    <location>
        <begin position="1"/>
        <end position="48"/>
    </location>
</feature>